<dbReference type="Pfam" id="PF13632">
    <property type="entry name" value="Glyco_trans_2_3"/>
    <property type="match status" value="1"/>
</dbReference>
<evidence type="ECO:0000256" key="1">
    <source>
        <dbReference type="SAM" id="MobiDB-lite"/>
    </source>
</evidence>
<feature type="domain" description="DUF7928" evidence="4">
    <location>
        <begin position="51"/>
        <end position="200"/>
    </location>
</feature>
<dbReference type="InterPro" id="IPR057688">
    <property type="entry name" value="DUF7928"/>
</dbReference>
<dbReference type="PANTHER" id="PTHR35408">
    <property type="entry name" value="CHROMOSOME 15, WHOLE GENOME SHOTGUN SEQUENCE"/>
    <property type="match status" value="1"/>
</dbReference>
<accession>A0A2T3BDN5</accession>
<dbReference type="Gene3D" id="3.90.550.10">
    <property type="entry name" value="Spore Coat Polysaccharide Biosynthesis Protein SpsA, Chain A"/>
    <property type="match status" value="1"/>
</dbReference>
<feature type="transmembrane region" description="Helical" evidence="2">
    <location>
        <begin position="237"/>
        <end position="260"/>
    </location>
</feature>
<feature type="domain" description="Glycosyltransferase 2-like" evidence="3">
    <location>
        <begin position="487"/>
        <end position="709"/>
    </location>
</feature>
<reference evidence="5 6" key="1">
    <citation type="journal article" date="2018" name="New Phytol.">
        <title>Comparative genomics and transcriptomics depict ericoid mycorrhizal fungi as versatile saprotrophs and plant mutualists.</title>
        <authorList>
            <person name="Martino E."/>
            <person name="Morin E."/>
            <person name="Grelet G.A."/>
            <person name="Kuo A."/>
            <person name="Kohler A."/>
            <person name="Daghino S."/>
            <person name="Barry K.W."/>
            <person name="Cichocki N."/>
            <person name="Clum A."/>
            <person name="Dockter R.B."/>
            <person name="Hainaut M."/>
            <person name="Kuo R.C."/>
            <person name="LaButti K."/>
            <person name="Lindahl B.D."/>
            <person name="Lindquist E.A."/>
            <person name="Lipzen A."/>
            <person name="Khouja H.R."/>
            <person name="Magnuson J."/>
            <person name="Murat C."/>
            <person name="Ohm R.A."/>
            <person name="Singer S.W."/>
            <person name="Spatafora J.W."/>
            <person name="Wang M."/>
            <person name="Veneault-Fourrey C."/>
            <person name="Henrissat B."/>
            <person name="Grigoriev I.V."/>
            <person name="Martin F.M."/>
            <person name="Perotto S."/>
        </authorList>
    </citation>
    <scope>NUCLEOTIDE SEQUENCE [LARGE SCALE GENOMIC DNA]</scope>
    <source>
        <strain evidence="5 6">ATCC 22711</strain>
    </source>
</reference>
<feature type="compositionally biased region" description="Low complexity" evidence="1">
    <location>
        <begin position="7"/>
        <end position="21"/>
    </location>
</feature>
<dbReference type="STRING" id="857342.A0A2T3BDN5"/>
<feature type="transmembrane region" description="Helical" evidence="2">
    <location>
        <begin position="272"/>
        <end position="292"/>
    </location>
</feature>
<evidence type="ECO:0000256" key="2">
    <source>
        <dbReference type="SAM" id="Phobius"/>
    </source>
</evidence>
<keyword evidence="2" id="KW-0812">Transmembrane</keyword>
<evidence type="ECO:0000259" key="4">
    <source>
        <dbReference type="Pfam" id="PF25550"/>
    </source>
</evidence>
<sequence length="874" mass="98669">MPIIRQPASPASSATPATPASEVSLAAPGSSLYPVGDFRNSPRDHVLDTQATIMVSWLRQQQLEKLWSGGLPGEGVILKKGRGNFTCCPESLKDEAPQFYNQMASLNVQCVMTVNTRVIKMFLKRHLADYVPLSDDLRLQVLPSVDYLSSCKKHHFGAFIKDQQLLIVWDDEAQNIFKRAEYIEKSLIDMVWKEADPANKKAIQNHSIHGSAVGSEEGTISPADLENAIATEKRPTLLFNPVIVALTLALLTVALGLGWRNLAQEVSIDHKYLRLSLLAITPCQIFVSLFFMQTIIINISQILGPISQLNINSKFYSGKPPRRLKCNGEVLPHVTIQMPVYKEGLYTVIQPTIKSLKAALSTYELQGGSGNIFVNDDGMQLIPDPEAQARREFYEEHNIGWVARPKHTPKPQDGEKLFIRGGKFKKASNMNFALMISNKVEDKLLLVERGENWKEEDERAAYDRCLAQVLEEDGRAWAAGNIRIGDYILLIDSDTRVPIDCLLDAASEMELSPQVGILQYSSGVMNVTDKFFEKGLTTDNLLCRVTFFTNLIYSAIRYTVANGDVAPFVGHNAILRWSALQQVSYTDDDGYEKFWSECHVSEDFDMSLRLQIAGYTIRLGAYTGEDFKEGVSLTVYDELNRWEKYAYGCNELLFHPLRFWPTRGPFTPLLRKFLASNIRLTSKITIISYIGTYYAIGAAWLLTLVNYFLIGWFNGYLDHYYIDSFKVYFSLVAVFTGAGNVALAILRYRLLTHSPVCENLKWVALLTVFLGGSSLHVSQALLCHFFEIDMTWGTTSKEVENISFFEEVPRLLRRFKCTFLFCFVCTGIILAGYYAMPWSWRITDFVAVFPLSTVIITHFLLPVALNPALMMYTW</sequence>
<keyword evidence="6" id="KW-1185">Reference proteome</keyword>
<dbReference type="RefSeq" id="XP_024725036.1">
    <property type="nucleotide sequence ID" value="XM_024862176.1"/>
</dbReference>
<evidence type="ECO:0000313" key="6">
    <source>
        <dbReference type="Proteomes" id="UP000241818"/>
    </source>
</evidence>
<dbReference type="InParanoid" id="A0A2T3BDN5"/>
<feature type="transmembrane region" description="Helical" evidence="2">
    <location>
        <begin position="817"/>
        <end position="836"/>
    </location>
</feature>
<evidence type="ECO:0000259" key="3">
    <source>
        <dbReference type="Pfam" id="PF13632"/>
    </source>
</evidence>
<feature type="transmembrane region" description="Helical" evidence="2">
    <location>
        <begin position="762"/>
        <end position="782"/>
    </location>
</feature>
<dbReference type="Pfam" id="PF25550">
    <property type="entry name" value="DUF7928"/>
    <property type="match status" value="1"/>
</dbReference>
<dbReference type="InterPro" id="IPR029044">
    <property type="entry name" value="Nucleotide-diphossugar_trans"/>
</dbReference>
<keyword evidence="2" id="KW-1133">Transmembrane helix</keyword>
<dbReference type="SUPFAM" id="SSF53448">
    <property type="entry name" value="Nucleotide-diphospho-sugar transferases"/>
    <property type="match status" value="1"/>
</dbReference>
<dbReference type="PANTHER" id="PTHR35408:SF1">
    <property type="entry name" value="GLYCOSYLTRANSFERASE 2-LIKE DOMAIN-CONTAINING PROTEIN"/>
    <property type="match status" value="1"/>
</dbReference>
<dbReference type="OrthoDB" id="38531at2759"/>
<feature type="transmembrane region" description="Helical" evidence="2">
    <location>
        <begin position="693"/>
        <end position="715"/>
    </location>
</feature>
<dbReference type="AlphaFoldDB" id="A0A2T3BDN5"/>
<keyword evidence="2" id="KW-0472">Membrane</keyword>
<dbReference type="InterPro" id="IPR001173">
    <property type="entry name" value="Glyco_trans_2-like"/>
</dbReference>
<feature type="region of interest" description="Disordered" evidence="1">
    <location>
        <begin position="1"/>
        <end position="21"/>
    </location>
</feature>
<feature type="transmembrane region" description="Helical" evidence="2">
    <location>
        <begin position="842"/>
        <end position="865"/>
    </location>
</feature>
<protein>
    <submittedName>
        <fullName evidence="5">Uncharacterized protein</fullName>
    </submittedName>
</protein>
<evidence type="ECO:0000313" key="5">
    <source>
        <dbReference type="EMBL" id="PSS27511.1"/>
    </source>
</evidence>
<dbReference type="Proteomes" id="UP000241818">
    <property type="component" value="Unassembled WGS sequence"/>
</dbReference>
<name>A0A2T3BDN5_AMORE</name>
<dbReference type="GeneID" id="36570257"/>
<dbReference type="EMBL" id="KZ679006">
    <property type="protein sequence ID" value="PSS27511.1"/>
    <property type="molecule type" value="Genomic_DNA"/>
</dbReference>
<feature type="transmembrane region" description="Helical" evidence="2">
    <location>
        <begin position="727"/>
        <end position="750"/>
    </location>
</feature>
<organism evidence="5 6">
    <name type="scientific">Amorphotheca resinae ATCC 22711</name>
    <dbReference type="NCBI Taxonomy" id="857342"/>
    <lineage>
        <taxon>Eukaryota</taxon>
        <taxon>Fungi</taxon>
        <taxon>Dikarya</taxon>
        <taxon>Ascomycota</taxon>
        <taxon>Pezizomycotina</taxon>
        <taxon>Leotiomycetes</taxon>
        <taxon>Helotiales</taxon>
        <taxon>Amorphothecaceae</taxon>
        <taxon>Amorphotheca</taxon>
    </lineage>
</organism>
<proteinExistence type="predicted"/>
<gene>
    <name evidence="5" type="ORF">M430DRAFT_131125</name>
</gene>